<dbReference type="GeneID" id="37171893"/>
<dbReference type="PRINTS" id="PR00111">
    <property type="entry name" value="ABHYDROLASE"/>
</dbReference>
<feature type="domain" description="Alpha/beta hydrolase fold-3" evidence="2">
    <location>
        <begin position="54"/>
        <end position="175"/>
    </location>
</feature>
<dbReference type="RefSeq" id="XP_025525561.1">
    <property type="nucleotide sequence ID" value="XM_025668201.1"/>
</dbReference>
<dbReference type="AlphaFoldDB" id="A0A8T8WUZ1"/>
<evidence type="ECO:0000313" key="4">
    <source>
        <dbReference type="Proteomes" id="UP000249497"/>
    </source>
</evidence>
<dbReference type="PANTHER" id="PTHR48081">
    <property type="entry name" value="AB HYDROLASE SUPERFAMILY PROTEIN C4A8.06C"/>
    <property type="match status" value="1"/>
</dbReference>
<dbReference type="Pfam" id="PF07859">
    <property type="entry name" value="Abhydrolase_3"/>
    <property type="match status" value="1"/>
</dbReference>
<dbReference type="Gene3D" id="3.40.50.1820">
    <property type="entry name" value="alpha/beta hydrolase"/>
    <property type="match status" value="1"/>
</dbReference>
<reference evidence="3 4" key="1">
    <citation type="submission" date="2018-02" db="EMBL/GenBank/DDBJ databases">
        <title>The genomes of Aspergillus section Nigri reveals drivers in fungal speciation.</title>
        <authorList>
            <consortium name="DOE Joint Genome Institute"/>
            <person name="Vesth T.C."/>
            <person name="Nybo J."/>
            <person name="Theobald S."/>
            <person name="Brandl J."/>
            <person name="Frisvad J.C."/>
            <person name="Nielsen K.F."/>
            <person name="Lyhne E.K."/>
            <person name="Kogle M.E."/>
            <person name="Kuo A."/>
            <person name="Riley R."/>
            <person name="Clum A."/>
            <person name="Nolan M."/>
            <person name="Lipzen A."/>
            <person name="Salamov A."/>
            <person name="Henrissat B."/>
            <person name="Wiebenga A."/>
            <person name="De vries R.P."/>
            <person name="Grigoriev I.V."/>
            <person name="Mortensen U.H."/>
            <person name="Andersen M.R."/>
            <person name="Baker S.E."/>
        </authorList>
    </citation>
    <scope>NUCLEOTIDE SEQUENCE [LARGE SCALE GENOMIC DNA]</scope>
    <source>
        <strain evidence="3 4">CBS 114.51</strain>
    </source>
</reference>
<proteinExistence type="predicted"/>
<dbReference type="SUPFAM" id="SSF53474">
    <property type="entry name" value="alpha/beta-Hydrolases"/>
    <property type="match status" value="1"/>
</dbReference>
<dbReference type="PANTHER" id="PTHR48081:SF3">
    <property type="entry name" value="ALPHA_BETA HYDROLASE FOLD-3 DOMAIN-CONTAINING PROTEIN"/>
    <property type="match status" value="1"/>
</dbReference>
<evidence type="ECO:0000313" key="3">
    <source>
        <dbReference type="EMBL" id="RAH79667.1"/>
    </source>
</evidence>
<keyword evidence="1" id="KW-0378">Hydrolase</keyword>
<keyword evidence="4" id="KW-1185">Reference proteome</keyword>
<name>A0A8T8WUZ1_ASPJA</name>
<dbReference type="EMBL" id="KZ824812">
    <property type="protein sequence ID" value="RAH79667.1"/>
    <property type="molecule type" value="Genomic_DNA"/>
</dbReference>
<evidence type="ECO:0000256" key="1">
    <source>
        <dbReference type="ARBA" id="ARBA00022801"/>
    </source>
</evidence>
<dbReference type="InterPro" id="IPR013094">
    <property type="entry name" value="AB_hydrolase_3"/>
</dbReference>
<dbReference type="InterPro" id="IPR000073">
    <property type="entry name" value="AB_hydrolase_1"/>
</dbReference>
<dbReference type="InterPro" id="IPR029058">
    <property type="entry name" value="AB_hydrolase_fold"/>
</dbReference>
<dbReference type="InterPro" id="IPR050300">
    <property type="entry name" value="GDXG_lipolytic_enzyme"/>
</dbReference>
<accession>A0A8T8WUZ1</accession>
<dbReference type="OrthoDB" id="19653at2759"/>
<organism evidence="3 4">
    <name type="scientific">Aspergillus japonicus CBS 114.51</name>
    <dbReference type="NCBI Taxonomy" id="1448312"/>
    <lineage>
        <taxon>Eukaryota</taxon>
        <taxon>Fungi</taxon>
        <taxon>Dikarya</taxon>
        <taxon>Ascomycota</taxon>
        <taxon>Pezizomycotina</taxon>
        <taxon>Eurotiomycetes</taxon>
        <taxon>Eurotiomycetidae</taxon>
        <taxon>Eurotiales</taxon>
        <taxon>Aspergillaceae</taxon>
        <taxon>Aspergillus</taxon>
        <taxon>Aspergillus subgen. Circumdati</taxon>
    </lineage>
</organism>
<evidence type="ECO:0000259" key="2">
    <source>
        <dbReference type="Pfam" id="PF07859"/>
    </source>
</evidence>
<dbReference type="Proteomes" id="UP000249497">
    <property type="component" value="Unassembled WGS sequence"/>
</dbReference>
<sequence>MNALTALNVDKFKSFDVITTHYKTVGGNNQPICTDILIPKSIVRQQQPRQCPVIVRIHGGFLITGSNRYAPWFSSWILEYALTNQAIIVSPNYRLLPEASGQDILDDMEDFWRWLHSDQFMQSVAKAGRSYLVPNLDQLLVLGESAGGYLAIQLAISHPSEIRAVIGAYPMLDFKVPFYTDVYSKPIVGVPNVPNRVIEDHLLSTRGAPMVVTAADPPDRLQLAFAIVQNGRFLEFFGSTKDSALFPMESIERLAAEGRLKLPPLFVFHGEQDSAVPVDGSRRFVAKLCQLLPTAQVEFYTQDGDHGFDVEATLHTPWLRDGLRSISRAWLDGRNARGTRL</sequence>
<protein>
    <submittedName>
        <fullName evidence="3">Alpha/beta-hydrolase</fullName>
    </submittedName>
</protein>
<gene>
    <name evidence="3" type="ORF">BO86DRAFT_318076</name>
</gene>
<dbReference type="GO" id="GO:0016787">
    <property type="term" value="F:hydrolase activity"/>
    <property type="evidence" value="ECO:0007669"/>
    <property type="project" value="UniProtKB-KW"/>
</dbReference>